<organism evidence="1 2">
    <name type="scientific">Gigaspora margarita</name>
    <dbReference type="NCBI Taxonomy" id="4874"/>
    <lineage>
        <taxon>Eukaryota</taxon>
        <taxon>Fungi</taxon>
        <taxon>Fungi incertae sedis</taxon>
        <taxon>Mucoromycota</taxon>
        <taxon>Glomeromycotina</taxon>
        <taxon>Glomeromycetes</taxon>
        <taxon>Diversisporales</taxon>
        <taxon>Gigasporaceae</taxon>
        <taxon>Gigaspora</taxon>
    </lineage>
</organism>
<keyword evidence="2" id="KW-1185">Reference proteome</keyword>
<proteinExistence type="predicted"/>
<accession>A0ABN7WSZ0</accession>
<dbReference type="Proteomes" id="UP000789901">
    <property type="component" value="Unassembled WGS sequence"/>
</dbReference>
<feature type="non-terminal residue" evidence="1">
    <location>
        <position position="68"/>
    </location>
</feature>
<name>A0ABN7WSZ0_GIGMA</name>
<sequence>MQSSQKVLEKVIPTQPTSILQLFKDCFFKILEPPATYTEDSNEMNMETQSNIIIENEGDKLNNNKPIY</sequence>
<gene>
    <name evidence="1" type="ORF">GMARGA_LOCUS34307</name>
</gene>
<protein>
    <submittedName>
        <fullName evidence="1">1326_t:CDS:1</fullName>
    </submittedName>
</protein>
<reference evidence="1 2" key="1">
    <citation type="submission" date="2021-06" db="EMBL/GenBank/DDBJ databases">
        <authorList>
            <person name="Kallberg Y."/>
            <person name="Tangrot J."/>
            <person name="Rosling A."/>
        </authorList>
    </citation>
    <scope>NUCLEOTIDE SEQUENCE [LARGE SCALE GENOMIC DNA]</scope>
    <source>
        <strain evidence="1 2">120-4 pot B 10/14</strain>
    </source>
</reference>
<dbReference type="EMBL" id="CAJVQB010059781">
    <property type="protein sequence ID" value="CAG8839129.1"/>
    <property type="molecule type" value="Genomic_DNA"/>
</dbReference>
<evidence type="ECO:0000313" key="1">
    <source>
        <dbReference type="EMBL" id="CAG8839129.1"/>
    </source>
</evidence>
<evidence type="ECO:0000313" key="2">
    <source>
        <dbReference type="Proteomes" id="UP000789901"/>
    </source>
</evidence>
<comment type="caution">
    <text evidence="1">The sequence shown here is derived from an EMBL/GenBank/DDBJ whole genome shotgun (WGS) entry which is preliminary data.</text>
</comment>